<dbReference type="GO" id="GO:0005975">
    <property type="term" value="P:carbohydrate metabolic process"/>
    <property type="evidence" value="ECO:0007669"/>
    <property type="project" value="TreeGrafter"/>
</dbReference>
<dbReference type="AlphaFoldDB" id="A0A521E620"/>
<dbReference type="Gene3D" id="2.60.40.10">
    <property type="entry name" value="Immunoglobulins"/>
    <property type="match status" value="1"/>
</dbReference>
<dbReference type="InterPro" id="IPR005181">
    <property type="entry name" value="SASA"/>
</dbReference>
<dbReference type="InterPro" id="IPR036514">
    <property type="entry name" value="SGNH_hydro_sf"/>
</dbReference>
<dbReference type="InterPro" id="IPR039329">
    <property type="entry name" value="SIAE"/>
</dbReference>
<dbReference type="GO" id="GO:0001681">
    <property type="term" value="F:sialate O-acetylesterase activity"/>
    <property type="evidence" value="ECO:0007669"/>
    <property type="project" value="InterPro"/>
</dbReference>
<sequence length="664" mass="72245">MGQSKTTLLLIALCIGCTVEAKVKLPAVFSDNMVLQQKTGAAIWGKAEAGKTIDVATTWSSKKYTVQASQKGDWKIILTTPAYGGPYKITISDGEELTLSNVLIGEVWLCSGQSNMEMPLAGWGKIKDFQKEIADARYPAIRLLQVEHVTANQPQADTKVTAGGWQECNPQSVSGFSSTAYFFARELYRKKGIPVGLIHTSWGGTIAEAWTSGSTLKAMPYFAAAVNKIERTDQDKMVFNYARDLENWQKTVLARDAGFESGKPVWTATGYNDSSWKTITLPAFWEDAALPGFDGVVWFRKKVSVPPSWAGKELKVNLGTIDDDDITFFDGVRIGETKGYGENRSYTIPAAEVKAGDFVLTVRVFDLTGGGGIYGEKNVLSLSSAGGESISLDGDWKYKAGLNFKDVPPAPASSQEPNRPTVLYNAMIHPFIQFAIKGVIWYQGESNADRAHQYRALFPAMITDWRKKWNIGDFPFYFVQLANFMNTAELPAASNWAELRDAQLKTLSLANTGMAVTIDIGEAKDIHPKNKQEVGRRLGLIALAKNYAEKIPYSGPLAVSQQISGNVVTLNFKNTDGGLKTKDGAASTGFAVAGADQKFYWAEATVKGTQVMLSSADVPVPVAVRYGWADNPVCNLFNGAGLPASPFRTDSWPDVTAAKTAAVK</sequence>
<protein>
    <submittedName>
        <fullName evidence="3">Sialate O-acetylesterase</fullName>
    </submittedName>
</protein>
<evidence type="ECO:0000256" key="1">
    <source>
        <dbReference type="ARBA" id="ARBA00022801"/>
    </source>
</evidence>
<name>A0A521E620_9SPHI</name>
<dbReference type="SUPFAM" id="SSF52266">
    <property type="entry name" value="SGNH hydrolase"/>
    <property type="match status" value="1"/>
</dbReference>
<dbReference type="SUPFAM" id="SSF49785">
    <property type="entry name" value="Galactose-binding domain-like"/>
    <property type="match status" value="1"/>
</dbReference>
<accession>A0A521E620</accession>
<feature type="domain" description="Sialate O-acetylesterase" evidence="2">
    <location>
        <begin position="106"/>
        <end position="234"/>
    </location>
</feature>
<evidence type="ECO:0000313" key="4">
    <source>
        <dbReference type="Proteomes" id="UP000320300"/>
    </source>
</evidence>
<dbReference type="InterPro" id="IPR008979">
    <property type="entry name" value="Galactose-bd-like_sf"/>
</dbReference>
<reference evidence="3 4" key="1">
    <citation type="submission" date="2017-05" db="EMBL/GenBank/DDBJ databases">
        <authorList>
            <person name="Varghese N."/>
            <person name="Submissions S."/>
        </authorList>
    </citation>
    <scope>NUCLEOTIDE SEQUENCE [LARGE SCALE GENOMIC DNA]</scope>
    <source>
        <strain evidence="3 4">DSM 19036</strain>
    </source>
</reference>
<keyword evidence="4" id="KW-1185">Reference proteome</keyword>
<dbReference type="InterPro" id="IPR013783">
    <property type="entry name" value="Ig-like_fold"/>
</dbReference>
<evidence type="ECO:0000259" key="2">
    <source>
        <dbReference type="Pfam" id="PF03629"/>
    </source>
</evidence>
<dbReference type="Proteomes" id="UP000320300">
    <property type="component" value="Unassembled WGS sequence"/>
</dbReference>
<proteinExistence type="predicted"/>
<dbReference type="PANTHER" id="PTHR22901:SF0">
    <property type="entry name" value="SIALATE O-ACETYLESTERASE"/>
    <property type="match status" value="1"/>
</dbReference>
<dbReference type="RefSeq" id="WP_142528910.1">
    <property type="nucleotide sequence ID" value="NZ_CBCSJO010000007.1"/>
</dbReference>
<dbReference type="Pfam" id="PF03629">
    <property type="entry name" value="SASA"/>
    <property type="match status" value="2"/>
</dbReference>
<dbReference type="Gene3D" id="3.40.50.1110">
    <property type="entry name" value="SGNH hydrolase"/>
    <property type="match status" value="2"/>
</dbReference>
<feature type="domain" description="Sialate O-acetylesterase" evidence="2">
    <location>
        <begin position="420"/>
        <end position="535"/>
    </location>
</feature>
<dbReference type="EMBL" id="FXTN01000007">
    <property type="protein sequence ID" value="SMO79393.1"/>
    <property type="molecule type" value="Genomic_DNA"/>
</dbReference>
<keyword evidence="1" id="KW-0378">Hydrolase</keyword>
<gene>
    <name evidence="3" type="ORF">SAMN06265348_10769</name>
</gene>
<evidence type="ECO:0000313" key="3">
    <source>
        <dbReference type="EMBL" id="SMO79393.1"/>
    </source>
</evidence>
<organism evidence="3 4">
    <name type="scientific">Pedobacter westerhofensis</name>
    <dbReference type="NCBI Taxonomy" id="425512"/>
    <lineage>
        <taxon>Bacteria</taxon>
        <taxon>Pseudomonadati</taxon>
        <taxon>Bacteroidota</taxon>
        <taxon>Sphingobacteriia</taxon>
        <taxon>Sphingobacteriales</taxon>
        <taxon>Sphingobacteriaceae</taxon>
        <taxon>Pedobacter</taxon>
    </lineage>
</organism>
<dbReference type="PANTHER" id="PTHR22901">
    <property type="entry name" value="SIALATE O-ACETYLESTERASE"/>
    <property type="match status" value="1"/>
</dbReference>
<dbReference type="OrthoDB" id="9816001at2"/>